<accession>A0A0E9Q6C5</accession>
<reference evidence="1" key="1">
    <citation type="submission" date="2014-11" db="EMBL/GenBank/DDBJ databases">
        <authorList>
            <person name="Amaro Gonzalez C."/>
        </authorList>
    </citation>
    <scope>NUCLEOTIDE SEQUENCE</scope>
</reference>
<reference evidence="1" key="2">
    <citation type="journal article" date="2015" name="Fish Shellfish Immunol.">
        <title>Early steps in the European eel (Anguilla anguilla)-Vibrio vulnificus interaction in the gills: Role of the RtxA13 toxin.</title>
        <authorList>
            <person name="Callol A."/>
            <person name="Pajuelo D."/>
            <person name="Ebbesson L."/>
            <person name="Teles M."/>
            <person name="MacKenzie S."/>
            <person name="Amaro C."/>
        </authorList>
    </citation>
    <scope>NUCLEOTIDE SEQUENCE</scope>
</reference>
<protein>
    <submittedName>
        <fullName evidence="1">Uncharacterized protein</fullName>
    </submittedName>
</protein>
<sequence>MYFPVSFPYSPKCKNMAGVFFSPTLDLK</sequence>
<dbReference type="AlphaFoldDB" id="A0A0E9Q6C5"/>
<proteinExistence type="predicted"/>
<name>A0A0E9Q6C5_ANGAN</name>
<evidence type="ECO:0000313" key="1">
    <source>
        <dbReference type="EMBL" id="JAH11875.1"/>
    </source>
</evidence>
<dbReference type="EMBL" id="GBXM01096702">
    <property type="protein sequence ID" value="JAH11875.1"/>
    <property type="molecule type" value="Transcribed_RNA"/>
</dbReference>
<organism evidence="1">
    <name type="scientific">Anguilla anguilla</name>
    <name type="common">European freshwater eel</name>
    <name type="synonym">Muraena anguilla</name>
    <dbReference type="NCBI Taxonomy" id="7936"/>
    <lineage>
        <taxon>Eukaryota</taxon>
        <taxon>Metazoa</taxon>
        <taxon>Chordata</taxon>
        <taxon>Craniata</taxon>
        <taxon>Vertebrata</taxon>
        <taxon>Euteleostomi</taxon>
        <taxon>Actinopterygii</taxon>
        <taxon>Neopterygii</taxon>
        <taxon>Teleostei</taxon>
        <taxon>Anguilliformes</taxon>
        <taxon>Anguillidae</taxon>
        <taxon>Anguilla</taxon>
    </lineage>
</organism>